<dbReference type="InterPro" id="IPR015854">
    <property type="entry name" value="ABC_transpr_LolD-like"/>
</dbReference>
<gene>
    <name evidence="5" type="ORF">COY66_01865</name>
</gene>
<comment type="caution">
    <text evidence="5">The sequence shown here is derived from an EMBL/GenBank/DDBJ whole genome shotgun (WGS) entry which is preliminary data.</text>
</comment>
<dbReference type="InterPro" id="IPR003439">
    <property type="entry name" value="ABC_transporter-like_ATP-bd"/>
</dbReference>
<name>A0A2M7RJQ4_9BACT</name>
<dbReference type="InterPro" id="IPR003593">
    <property type="entry name" value="AAA+_ATPase"/>
</dbReference>
<dbReference type="EMBL" id="PFMD01000023">
    <property type="protein sequence ID" value="PIY96989.1"/>
    <property type="molecule type" value="Genomic_DNA"/>
</dbReference>
<proteinExistence type="predicted"/>
<evidence type="ECO:0000256" key="3">
    <source>
        <dbReference type="ARBA" id="ARBA00022840"/>
    </source>
</evidence>
<evidence type="ECO:0000259" key="4">
    <source>
        <dbReference type="PROSITE" id="PS50893"/>
    </source>
</evidence>
<dbReference type="CDD" id="cd03255">
    <property type="entry name" value="ABC_MJ0796_LolCDE_FtsE"/>
    <property type="match status" value="1"/>
</dbReference>
<dbReference type="GO" id="GO:0005524">
    <property type="term" value="F:ATP binding"/>
    <property type="evidence" value="ECO:0007669"/>
    <property type="project" value="UniProtKB-KW"/>
</dbReference>
<evidence type="ECO:0000313" key="5">
    <source>
        <dbReference type="EMBL" id="PIY96989.1"/>
    </source>
</evidence>
<sequence length="227" mass="25090">MIKVDKISKIYGQGPASFKALDKVSFKLEKGANLAILGKSGSGKSTLMHALAGLDRPTSGSIAINGKDLWSRQQKEIDAYRNQMAGFVFQDFYLQNEETVLENIMVPLEIRGVADRKPKAYAALERLEIKDKARNLTRHLSGGEKQRVCVARAIIGQPEILFADEPTGNLDSKTSEKVEEILFKLNKELGTTLVVVTHNEDLARRFANSIILKDGRIIAHEGKELAA</sequence>
<dbReference type="Pfam" id="PF00005">
    <property type="entry name" value="ABC_tran"/>
    <property type="match status" value="1"/>
</dbReference>
<dbReference type="SUPFAM" id="SSF52540">
    <property type="entry name" value="P-loop containing nucleoside triphosphate hydrolases"/>
    <property type="match status" value="1"/>
</dbReference>
<reference evidence="5 6" key="1">
    <citation type="submission" date="2017-09" db="EMBL/GenBank/DDBJ databases">
        <title>Depth-based differentiation of microbial function through sediment-hosted aquifers and enrichment of novel symbionts in the deep terrestrial subsurface.</title>
        <authorList>
            <person name="Probst A.J."/>
            <person name="Ladd B."/>
            <person name="Jarett J.K."/>
            <person name="Geller-Mcgrath D.E."/>
            <person name="Sieber C.M."/>
            <person name="Emerson J.B."/>
            <person name="Anantharaman K."/>
            <person name="Thomas B.C."/>
            <person name="Malmstrom R."/>
            <person name="Stieglmeier M."/>
            <person name="Klingl A."/>
            <person name="Woyke T."/>
            <person name="Ryan C.M."/>
            <person name="Banfield J.F."/>
        </authorList>
    </citation>
    <scope>NUCLEOTIDE SEQUENCE [LARGE SCALE GENOMIC DNA]</scope>
    <source>
        <strain evidence="5">CG_4_10_14_0_8_um_filter_42_10</strain>
    </source>
</reference>
<evidence type="ECO:0000256" key="1">
    <source>
        <dbReference type="ARBA" id="ARBA00022448"/>
    </source>
</evidence>
<organism evidence="5 6">
    <name type="scientific">Candidatus Kerfeldbacteria bacterium CG_4_10_14_0_8_um_filter_42_10</name>
    <dbReference type="NCBI Taxonomy" id="2014248"/>
    <lineage>
        <taxon>Bacteria</taxon>
        <taxon>Candidatus Kerfeldiibacteriota</taxon>
    </lineage>
</organism>
<dbReference type="FunFam" id="3.40.50.300:FF:000032">
    <property type="entry name" value="Export ABC transporter ATP-binding protein"/>
    <property type="match status" value="1"/>
</dbReference>
<dbReference type="PANTHER" id="PTHR24220:SF86">
    <property type="entry name" value="ABC TRANSPORTER ABCH.1"/>
    <property type="match status" value="1"/>
</dbReference>
<dbReference type="GO" id="GO:0098796">
    <property type="term" value="C:membrane protein complex"/>
    <property type="evidence" value="ECO:0007669"/>
    <property type="project" value="UniProtKB-ARBA"/>
</dbReference>
<dbReference type="InterPro" id="IPR017871">
    <property type="entry name" value="ABC_transporter-like_CS"/>
</dbReference>
<dbReference type="Gene3D" id="3.40.50.300">
    <property type="entry name" value="P-loop containing nucleotide triphosphate hydrolases"/>
    <property type="match status" value="1"/>
</dbReference>
<keyword evidence="1" id="KW-0813">Transport</keyword>
<protein>
    <submittedName>
        <fullName evidence="5">ABC transporter ATP-binding protein</fullName>
    </submittedName>
</protein>
<dbReference type="Proteomes" id="UP000230779">
    <property type="component" value="Unassembled WGS sequence"/>
</dbReference>
<dbReference type="GO" id="GO:0005886">
    <property type="term" value="C:plasma membrane"/>
    <property type="evidence" value="ECO:0007669"/>
    <property type="project" value="TreeGrafter"/>
</dbReference>
<dbReference type="SMART" id="SM00382">
    <property type="entry name" value="AAA"/>
    <property type="match status" value="1"/>
</dbReference>
<dbReference type="PROSITE" id="PS00211">
    <property type="entry name" value="ABC_TRANSPORTER_1"/>
    <property type="match status" value="1"/>
</dbReference>
<dbReference type="PANTHER" id="PTHR24220">
    <property type="entry name" value="IMPORT ATP-BINDING PROTEIN"/>
    <property type="match status" value="1"/>
</dbReference>
<evidence type="ECO:0000313" key="6">
    <source>
        <dbReference type="Proteomes" id="UP000230779"/>
    </source>
</evidence>
<keyword evidence="3 5" id="KW-0067">ATP-binding</keyword>
<keyword evidence="2" id="KW-0547">Nucleotide-binding</keyword>
<evidence type="ECO:0000256" key="2">
    <source>
        <dbReference type="ARBA" id="ARBA00022741"/>
    </source>
</evidence>
<dbReference type="GO" id="GO:0022857">
    <property type="term" value="F:transmembrane transporter activity"/>
    <property type="evidence" value="ECO:0007669"/>
    <property type="project" value="TreeGrafter"/>
</dbReference>
<accession>A0A2M7RJQ4</accession>
<dbReference type="PROSITE" id="PS50893">
    <property type="entry name" value="ABC_TRANSPORTER_2"/>
    <property type="match status" value="1"/>
</dbReference>
<dbReference type="AlphaFoldDB" id="A0A2M7RJQ4"/>
<dbReference type="GO" id="GO:0016887">
    <property type="term" value="F:ATP hydrolysis activity"/>
    <property type="evidence" value="ECO:0007669"/>
    <property type="project" value="InterPro"/>
</dbReference>
<dbReference type="InterPro" id="IPR027417">
    <property type="entry name" value="P-loop_NTPase"/>
</dbReference>
<feature type="domain" description="ABC transporter" evidence="4">
    <location>
        <begin position="2"/>
        <end position="225"/>
    </location>
</feature>
<dbReference type="InterPro" id="IPR017911">
    <property type="entry name" value="MacB-like_ATP-bd"/>
</dbReference>